<dbReference type="InterPro" id="IPR042197">
    <property type="entry name" value="Apaf_helical"/>
</dbReference>
<dbReference type="Proteomes" id="UP001268819">
    <property type="component" value="Unassembled WGS sequence"/>
</dbReference>
<evidence type="ECO:0000259" key="4">
    <source>
        <dbReference type="SMART" id="SM00862"/>
    </source>
</evidence>
<dbReference type="Pfam" id="PF03704">
    <property type="entry name" value="BTAD"/>
    <property type="match status" value="1"/>
</dbReference>
<dbReference type="SUPFAM" id="SSF46894">
    <property type="entry name" value="C-terminal effector domain of the bipartite response regulators"/>
    <property type="match status" value="1"/>
</dbReference>
<dbReference type="SUPFAM" id="SSF48452">
    <property type="entry name" value="TPR-like"/>
    <property type="match status" value="2"/>
</dbReference>
<dbReference type="PANTHER" id="PTHR47691">
    <property type="entry name" value="REGULATOR-RELATED"/>
    <property type="match status" value="1"/>
</dbReference>
<dbReference type="Gene3D" id="3.40.50.300">
    <property type="entry name" value="P-loop containing nucleotide triphosphate hydrolases"/>
    <property type="match status" value="1"/>
</dbReference>
<gene>
    <name evidence="6" type="ORF">J2S66_000141</name>
</gene>
<dbReference type="Pfam" id="PF13424">
    <property type="entry name" value="TPR_12"/>
    <property type="match status" value="1"/>
</dbReference>
<dbReference type="InterPro" id="IPR019734">
    <property type="entry name" value="TPR_rpt"/>
</dbReference>
<dbReference type="SMART" id="SM00028">
    <property type="entry name" value="TPR"/>
    <property type="match status" value="4"/>
</dbReference>
<dbReference type="SMART" id="SM01043">
    <property type="entry name" value="BTAD"/>
    <property type="match status" value="1"/>
</dbReference>
<evidence type="ECO:0000313" key="7">
    <source>
        <dbReference type="Proteomes" id="UP001268819"/>
    </source>
</evidence>
<dbReference type="Pfam" id="PF00931">
    <property type="entry name" value="NB-ARC"/>
    <property type="match status" value="1"/>
</dbReference>
<dbReference type="PANTHER" id="PTHR47691:SF3">
    <property type="entry name" value="HTH-TYPE TRANSCRIPTIONAL REGULATOR RV0890C-RELATED"/>
    <property type="match status" value="1"/>
</dbReference>
<dbReference type="InterPro" id="IPR036388">
    <property type="entry name" value="WH-like_DNA-bd_sf"/>
</dbReference>
<reference evidence="6 7" key="1">
    <citation type="submission" date="2023-07" db="EMBL/GenBank/DDBJ databases">
        <title>Sequencing the genomes of 1000 actinobacteria strains.</title>
        <authorList>
            <person name="Klenk H.-P."/>
        </authorList>
    </citation>
    <scope>NUCLEOTIDE SEQUENCE [LARGE SCALE GENOMIC DNA]</scope>
    <source>
        <strain evidence="6 7">DSM 43749</strain>
    </source>
</reference>
<dbReference type="Gene3D" id="1.25.40.10">
    <property type="entry name" value="Tetratricopeptide repeat domain"/>
    <property type="match status" value="1"/>
</dbReference>
<accession>A0ABU1PM68</accession>
<proteinExistence type="inferred from homology"/>
<dbReference type="InterPro" id="IPR002182">
    <property type="entry name" value="NB-ARC"/>
</dbReference>
<protein>
    <submittedName>
        <fullName evidence="6">Tetratricopeptide (TPR) repeat protein/DNA-binding SARP family transcriptional activator</fullName>
    </submittedName>
</protein>
<evidence type="ECO:0000256" key="1">
    <source>
        <dbReference type="ARBA" id="ARBA00005820"/>
    </source>
</evidence>
<dbReference type="Pfam" id="PF00486">
    <property type="entry name" value="Trans_reg_C"/>
    <property type="match status" value="1"/>
</dbReference>
<dbReference type="EMBL" id="JAVDSG010000001">
    <property type="protein sequence ID" value="MDR6591757.1"/>
    <property type="molecule type" value="Genomic_DNA"/>
</dbReference>
<feature type="domain" description="Bacterial transcriptional activator" evidence="5">
    <location>
        <begin position="93"/>
        <end position="230"/>
    </location>
</feature>
<dbReference type="InterPro" id="IPR001867">
    <property type="entry name" value="OmpR/PhoB-type_DNA-bd"/>
</dbReference>
<feature type="domain" description="OmpR/PhoB-type" evidence="4">
    <location>
        <begin position="15"/>
        <end position="95"/>
    </location>
</feature>
<comment type="caution">
    <text evidence="6">The sequence shown here is derived from an EMBL/GenBank/DDBJ whole genome shotgun (WGS) entry which is preliminary data.</text>
</comment>
<evidence type="ECO:0000256" key="3">
    <source>
        <dbReference type="ARBA" id="ARBA00023125"/>
    </source>
</evidence>
<dbReference type="InterPro" id="IPR016032">
    <property type="entry name" value="Sig_transdc_resp-reg_C-effctor"/>
</dbReference>
<keyword evidence="3" id="KW-0238">DNA-binding</keyword>
<dbReference type="PRINTS" id="PR00364">
    <property type="entry name" value="DISEASERSIST"/>
</dbReference>
<dbReference type="Gene3D" id="1.10.8.430">
    <property type="entry name" value="Helical domain of apoptotic protease-activating factors"/>
    <property type="match status" value="1"/>
</dbReference>
<comment type="similarity">
    <text evidence="1">Belongs to the AfsR/DnrI/RedD regulatory family.</text>
</comment>
<sequence>MEYRLLEQVAAFRGDRLVALTPKARSVLAFLLLSPDQRASSKTIFKHLWPGTSATKTGLLHRQVSDLRNAIGVDAVPVLNSGSYRIVVARESVDLFRYEQHLEYARTATSAKGRAAALEAALRECRDDPLQSVDGAWFHERRKELIRRWQQTVEDHLHATLKVGAMPNAITDCRRAIERWPDDPRFYRFLLHTIYHNDSTREFLPVFEECRLKAGGALRAELDALRAELESGPQPMRRDANAITSYAPQQLPAHRTSIIGRDADLDALCAVLAGERSSRIAALVGTAGVGKSVLAFRGADSTREHFPDGVLHTDLQGFSEHEPLKVEQVLARFLDDLGVPPQTPTLEGLTAVYRSTLAQRAILVVLDNARDMKHVLPLLPGPGSSAAVVTSRNALVSLVARYGANQIVVAPLALDECVALLASIIGEQRVRAEPDTTAEVMRHCAGLPFAVIVIAARLLSRPALSLGEVLNELRSATHKLSTFVHDEADLNLRAVLATSHGVLSSPAAALFWRLGVHPGPTISRDAATDLVASPIAGAEALNELRTAHLVEEVSYNRFAIHDLVRAYAEEKATEAGDAERRLTSERLLDHLMYNARDCDDAIVPGRNLRLGAAPAELQLVSPKGIGAAMAWFTAEYDVIMAAIEHAVRHGLHTYAWLLPLTLTTFQWRSNRYLDARHTLQVSLRAAEIVAMPADQAMILRLIAGTDRGLGQPDLAKIRLATVIDLAEDDNDELGVAHGCHGLAVLHRETGDPEHAEERFRTALVIYRRLGNVVGEAGVLNGIGCTFSDRGQYDHALATCTEALALFRTTTDENGQANTLDCLAGIRLATGDIPAAIADFEAAVALYRRLEYRKKEASALQHLADAWHTVGNSHEERQALSQTLYLLRDLRDPEAESVARRLGELT</sequence>
<keyword evidence="7" id="KW-1185">Reference proteome</keyword>
<dbReference type="Gene3D" id="1.10.10.10">
    <property type="entry name" value="Winged helix-like DNA-binding domain superfamily/Winged helix DNA-binding domain"/>
    <property type="match status" value="1"/>
</dbReference>
<keyword evidence="2" id="KW-0677">Repeat</keyword>
<dbReference type="SMART" id="SM00862">
    <property type="entry name" value="Trans_reg_C"/>
    <property type="match status" value="1"/>
</dbReference>
<dbReference type="SUPFAM" id="SSF52540">
    <property type="entry name" value="P-loop containing nucleoside triphosphate hydrolases"/>
    <property type="match status" value="1"/>
</dbReference>
<evidence type="ECO:0000256" key="2">
    <source>
        <dbReference type="ARBA" id="ARBA00022737"/>
    </source>
</evidence>
<dbReference type="InterPro" id="IPR011990">
    <property type="entry name" value="TPR-like_helical_dom_sf"/>
</dbReference>
<evidence type="ECO:0000259" key="5">
    <source>
        <dbReference type="SMART" id="SM01043"/>
    </source>
</evidence>
<organism evidence="6 7">
    <name type="scientific">Saccharothrix longispora</name>
    <dbReference type="NCBI Taxonomy" id="33920"/>
    <lineage>
        <taxon>Bacteria</taxon>
        <taxon>Bacillati</taxon>
        <taxon>Actinomycetota</taxon>
        <taxon>Actinomycetes</taxon>
        <taxon>Pseudonocardiales</taxon>
        <taxon>Pseudonocardiaceae</taxon>
        <taxon>Saccharothrix</taxon>
    </lineage>
</organism>
<evidence type="ECO:0000313" key="6">
    <source>
        <dbReference type="EMBL" id="MDR6591757.1"/>
    </source>
</evidence>
<name>A0ABU1PM68_9PSEU</name>
<dbReference type="RefSeq" id="WP_310302352.1">
    <property type="nucleotide sequence ID" value="NZ_BAAAXB010000001.1"/>
</dbReference>
<dbReference type="InterPro" id="IPR005158">
    <property type="entry name" value="BTAD"/>
</dbReference>
<dbReference type="InterPro" id="IPR027417">
    <property type="entry name" value="P-loop_NTPase"/>
</dbReference>